<dbReference type="WBParaSite" id="Hba_08675">
    <property type="protein sequence ID" value="Hba_08675"/>
    <property type="gene ID" value="Hba_08675"/>
</dbReference>
<protein>
    <submittedName>
        <fullName evidence="2">Secreted protein</fullName>
    </submittedName>
</protein>
<name>A0A1I7WU09_HETBA</name>
<reference evidence="2" key="1">
    <citation type="submission" date="2016-11" db="UniProtKB">
        <authorList>
            <consortium name="WormBaseParasite"/>
        </authorList>
    </citation>
    <scope>IDENTIFICATION</scope>
</reference>
<organism evidence="1 2">
    <name type="scientific">Heterorhabditis bacteriophora</name>
    <name type="common">Entomopathogenic nematode worm</name>
    <dbReference type="NCBI Taxonomy" id="37862"/>
    <lineage>
        <taxon>Eukaryota</taxon>
        <taxon>Metazoa</taxon>
        <taxon>Ecdysozoa</taxon>
        <taxon>Nematoda</taxon>
        <taxon>Chromadorea</taxon>
        <taxon>Rhabditida</taxon>
        <taxon>Rhabditina</taxon>
        <taxon>Rhabditomorpha</taxon>
        <taxon>Strongyloidea</taxon>
        <taxon>Heterorhabditidae</taxon>
        <taxon>Heterorhabditis</taxon>
    </lineage>
</organism>
<evidence type="ECO:0000313" key="1">
    <source>
        <dbReference type="Proteomes" id="UP000095283"/>
    </source>
</evidence>
<keyword evidence="1" id="KW-1185">Reference proteome</keyword>
<sequence>MLSIAILLPFCALPKNGGLHCLLFYKIALLTIAGIWLKTVDGHRLRSCKRTAHYINCLFISKKIMV</sequence>
<accession>A0A1I7WU09</accession>
<dbReference type="Proteomes" id="UP000095283">
    <property type="component" value="Unplaced"/>
</dbReference>
<dbReference type="AlphaFoldDB" id="A0A1I7WU09"/>
<proteinExistence type="predicted"/>
<evidence type="ECO:0000313" key="2">
    <source>
        <dbReference type="WBParaSite" id="Hba_08675"/>
    </source>
</evidence>